<organism evidence="14 15">
    <name type="scientific">Oikopleura dioica</name>
    <name type="common">Tunicate</name>
    <dbReference type="NCBI Taxonomy" id="34765"/>
    <lineage>
        <taxon>Eukaryota</taxon>
        <taxon>Metazoa</taxon>
        <taxon>Chordata</taxon>
        <taxon>Tunicata</taxon>
        <taxon>Appendicularia</taxon>
        <taxon>Copelata</taxon>
        <taxon>Oikopleuridae</taxon>
        <taxon>Oikopleura</taxon>
    </lineage>
</organism>
<evidence type="ECO:0000256" key="8">
    <source>
        <dbReference type="ARBA" id="ARBA00043827"/>
    </source>
</evidence>
<feature type="chain" id="PRO_5045553955" description="beta-N-acetylhexosaminidase" evidence="12">
    <location>
        <begin position="18"/>
        <end position="958"/>
    </location>
</feature>
<dbReference type="Proteomes" id="UP001158576">
    <property type="component" value="Chromosome PAR"/>
</dbReference>
<comment type="catalytic activity">
    <reaction evidence="8">
        <text>a ganglioside GM2 + H2O = a ganglioside GM3 + N-acetyl-beta-D-galactosamine</text>
        <dbReference type="Rhea" id="RHEA:47968"/>
        <dbReference type="ChEBI" id="CHEBI:15377"/>
        <dbReference type="ChEBI" id="CHEBI:28497"/>
        <dbReference type="ChEBI" id="CHEBI:79210"/>
        <dbReference type="ChEBI" id="CHEBI:79218"/>
    </reaction>
    <physiologicalReaction direction="left-to-right" evidence="8">
        <dbReference type="Rhea" id="RHEA:47969"/>
    </physiologicalReaction>
</comment>
<evidence type="ECO:0000256" key="1">
    <source>
        <dbReference type="ARBA" id="ARBA00001231"/>
    </source>
</evidence>
<comment type="similarity">
    <text evidence="2">Belongs to the glycosyl hydrolase 20 family.</text>
</comment>
<reference evidence="14 15" key="1">
    <citation type="submission" date="2021-04" db="EMBL/GenBank/DDBJ databases">
        <authorList>
            <person name="Bliznina A."/>
        </authorList>
    </citation>
    <scope>NUCLEOTIDE SEQUENCE [LARGE SCALE GENOMIC DNA]</scope>
</reference>
<dbReference type="Pfam" id="PF03173">
    <property type="entry name" value="CHB_HEX"/>
    <property type="match status" value="1"/>
</dbReference>
<evidence type="ECO:0000256" key="10">
    <source>
        <dbReference type="ARBA" id="ARBA00049464"/>
    </source>
</evidence>
<feature type="compositionally biased region" description="Basic and acidic residues" evidence="11">
    <location>
        <begin position="513"/>
        <end position="530"/>
    </location>
</feature>
<comment type="catalytic activity">
    <reaction evidence="1">
        <text>Hydrolysis of terminal non-reducing N-acetyl-D-hexosamine residues in N-acetyl-beta-D-hexosaminides.</text>
        <dbReference type="EC" id="3.2.1.52"/>
    </reaction>
</comment>
<dbReference type="InterPro" id="IPR004866">
    <property type="entry name" value="CHB/HEX_N_dom"/>
</dbReference>
<evidence type="ECO:0000256" key="9">
    <source>
        <dbReference type="ARBA" id="ARBA00047301"/>
    </source>
</evidence>
<dbReference type="PRINTS" id="PR00738">
    <property type="entry name" value="GLHYDRLASE20"/>
</dbReference>
<keyword evidence="15" id="KW-1185">Reference proteome</keyword>
<dbReference type="PANTHER" id="PTHR22600:SF57">
    <property type="entry name" value="BETA-N-ACETYLHEXOSAMINIDASE"/>
    <property type="match status" value="1"/>
</dbReference>
<evidence type="ECO:0000256" key="4">
    <source>
        <dbReference type="ARBA" id="ARBA00022801"/>
    </source>
</evidence>
<comment type="catalytic activity">
    <reaction evidence="10">
        <text>N-acetyl-beta-D-6-sulfogalactosaminyl-(1-&gt;4)-alpha-L-iduronyl-(1-&gt;3)-N-acetyl-D-6-sulfogalactosamine + H2O = alpha-L-iduronyl-(1-&gt;3)-N-acetyl-D-6-sulfogalactosamine + N-acetyl-D-6-sulfogalactosamine</text>
        <dbReference type="Rhea" id="RHEA:64384"/>
        <dbReference type="ChEBI" id="CHEBI:15377"/>
        <dbReference type="ChEBI" id="CHEBI:152567"/>
        <dbReference type="ChEBI" id="CHEBI:152568"/>
        <dbReference type="ChEBI" id="CHEBI:153064"/>
    </reaction>
    <physiologicalReaction direction="left-to-right" evidence="10">
        <dbReference type="Rhea" id="RHEA:64385"/>
    </physiologicalReaction>
</comment>
<evidence type="ECO:0000256" key="3">
    <source>
        <dbReference type="ARBA" id="ARBA00012663"/>
    </source>
</evidence>
<evidence type="ECO:0000256" key="6">
    <source>
        <dbReference type="ARBA" id="ARBA00033000"/>
    </source>
</evidence>
<accession>A0ABN7RHD6</accession>
<dbReference type="InterPro" id="IPR025705">
    <property type="entry name" value="Beta_hexosaminidase_sua/sub"/>
</dbReference>
<keyword evidence="4" id="KW-0378">Hydrolase</keyword>
<evidence type="ECO:0000256" key="5">
    <source>
        <dbReference type="ARBA" id="ARBA00023505"/>
    </source>
</evidence>
<dbReference type="InterPro" id="IPR015883">
    <property type="entry name" value="Glyco_hydro_20_cat"/>
</dbReference>
<feature type="domain" description="Chitobiase/beta-hexosaminidases N-terminal" evidence="13">
    <location>
        <begin position="26"/>
        <end position="211"/>
    </location>
</feature>
<dbReference type="SUPFAM" id="SSF49384">
    <property type="entry name" value="Carbohydrate-binding domain"/>
    <property type="match status" value="1"/>
</dbReference>
<evidence type="ECO:0000256" key="7">
    <source>
        <dbReference type="ARBA" id="ARBA00043767"/>
    </source>
</evidence>
<feature type="region of interest" description="Disordered" evidence="11">
    <location>
        <begin position="506"/>
        <end position="530"/>
    </location>
</feature>
<sequence length="958" mass="109056">MKLLLLQLVALSTQLAPQEYLDKWARNLFIEYTVVNNLVRTTEFDYPANEDESAFEFRISITNTGTEELNLQPHWSIYFYHSDTILRVNSTDPIYEPFNIGQGLEVAHVDGQLWTITPVIGEWAPLKIGEMIEINLKALGWVVSDSTIMPNWYIACVDYEECSAKNLESTKVTADRGFTFNRPDFVTEFRGDKMTKRDVLDASTVPMAPDVWMMNNNLKVVEDGKSVEKYGVPILPVPSFIETKPSTLEVQNGKEQPRNGVPISSRKWIYDYQENLACPNPICKECLPQSGQGTGGTQCKCQVLEERQIGEKCIPSSTTQCSTWLIRVGYLHGGDKWRLATSSDIVLDIATCEDIPETLSFITKLIDKVRETDDAMIFTGTMSDAGPRFEHRGVFIDVARNFYQAGTISSLMNIMQRVNLNVLHLKLADNEGWRLEIPELPKLTELGASRCHDPAGHSCLMPQLGSGADVESHGTGHFTVATFRGLLAEASRKGITIIPELGAPGHSKAAVRAMDERSGDSSKEGDFRLSDPDQVELSADSHGFYNNVMNPCINGTRNFLEVVTKSLWATMEDSSHKMKHIHIGGNQVNMEVIKSSPACQAIMAERKINAEQILHEFFQWYVTMTSNVGFQIHAWQDIFTYDDEKTGYKEVYPVDEWELANGTSITAYHHRSRWNTSETEVGHLLANAGYRTVLMPTTHLNFDAAQSPDPQMRGSMNDARFSDLVKVFSFRPLNFYENALYDFWGNRQNTPSCDNSIVRCTSLSEPDNIVGIHAGIWSQEILEGNHFYKQLFPRLFAFAQRAWAEGSWEQERRTDPWAIFQDQKFLEDFNYFRYSLRYELDIMESNKQQYWLPKPGAYTQNSGWGFNTLLKYNDIMFRQKGDSDTRWRTLSEVAHLANTETLMEMVTCGKAFINDQPLYISPPMEFIFSERIFEEPRPDSATSLLPSFFLFLSIFYLF</sequence>
<proteinExistence type="inferred from homology"/>
<evidence type="ECO:0000256" key="2">
    <source>
        <dbReference type="ARBA" id="ARBA00006285"/>
    </source>
</evidence>
<dbReference type="InterPro" id="IPR012291">
    <property type="entry name" value="CBM2_carb-bd_dom_sf"/>
</dbReference>
<dbReference type="Gene3D" id="3.20.20.80">
    <property type="entry name" value="Glycosidases"/>
    <property type="match status" value="1"/>
</dbReference>
<evidence type="ECO:0000256" key="11">
    <source>
        <dbReference type="SAM" id="MobiDB-lite"/>
    </source>
</evidence>
<dbReference type="Gene3D" id="2.60.40.290">
    <property type="match status" value="1"/>
</dbReference>
<dbReference type="EC" id="3.2.1.52" evidence="3"/>
<dbReference type="Pfam" id="PF00728">
    <property type="entry name" value="Glyco_hydro_20"/>
    <property type="match status" value="1"/>
</dbReference>
<feature type="signal peptide" evidence="12">
    <location>
        <begin position="1"/>
        <end position="17"/>
    </location>
</feature>
<protein>
    <recommendedName>
        <fullName evidence="3">beta-N-acetylhexosaminidase</fullName>
        <ecNumber evidence="3">3.2.1.52</ecNumber>
    </recommendedName>
    <alternativeName>
        <fullName evidence="6">N-acetyl-beta-glucosaminidase</fullName>
    </alternativeName>
</protein>
<evidence type="ECO:0000313" key="15">
    <source>
        <dbReference type="Proteomes" id="UP001158576"/>
    </source>
</evidence>
<dbReference type="EMBL" id="OU015568">
    <property type="protein sequence ID" value="CAG5077543.1"/>
    <property type="molecule type" value="Genomic_DNA"/>
</dbReference>
<comment type="catalytic activity">
    <reaction evidence="9">
        <text>N-acetyl-beta-D-galactosaminyl-(1-&gt;4)-beta-D-3-sulfogalactosyl-(1-&gt;4)-beta-D-glucosyl-(1&lt;-&gt;1')-ceramide + H2O = a beta-D-3-sulfogalactosyl-(1-&gt;4)-beta-D-glucosyl-(1&lt;-&gt;1')-ceramide + N-acetyl-beta-D-galactosamine</text>
        <dbReference type="Rhea" id="RHEA:48276"/>
        <dbReference type="ChEBI" id="CHEBI:15377"/>
        <dbReference type="ChEBI" id="CHEBI:28497"/>
        <dbReference type="ChEBI" id="CHEBI:90163"/>
        <dbReference type="ChEBI" id="CHEBI:90164"/>
    </reaction>
    <physiologicalReaction direction="left-to-right" evidence="9">
        <dbReference type="Rhea" id="RHEA:48277"/>
    </physiologicalReaction>
</comment>
<dbReference type="SUPFAM" id="SSF51445">
    <property type="entry name" value="(Trans)glycosidases"/>
    <property type="match status" value="1"/>
</dbReference>
<name>A0ABN7RHD6_OIKDI</name>
<comment type="catalytic activity">
    <reaction evidence="5">
        <text>beta-D-GalNAc-(1-&gt;4)-alpha-L-IdoA-(1-&gt;3)-beta-D-GalNAc-4-sulfate-(1-&gt;4)-alpha-L-IdoA-(1-&gt;3)-D-GalNAc-4-sulfate + H2O = alpha-L-IdoA-(1-&gt;3)-beta-D-GalNAc-4-sulfate-(1-&gt;4)-alpha-L-IdoA-(1-&gt;3)-D-GalNAc-4-sulfate + N-acetyl-D-galactosamine</text>
        <dbReference type="Rhea" id="RHEA:64372"/>
        <dbReference type="ChEBI" id="CHEBI:15377"/>
        <dbReference type="ChEBI" id="CHEBI:28037"/>
        <dbReference type="ChEBI" id="CHEBI:152565"/>
        <dbReference type="ChEBI" id="CHEBI:152566"/>
    </reaction>
    <physiologicalReaction direction="left-to-right" evidence="5">
        <dbReference type="Rhea" id="RHEA:64373"/>
    </physiologicalReaction>
</comment>
<dbReference type="InterPro" id="IPR017853">
    <property type="entry name" value="GH"/>
</dbReference>
<comment type="catalytic activity">
    <reaction evidence="7">
        <text>a ganglioside GM2 (d18:1(4E)) + H2O = a ganglioside GM3 (d18:1(4E)) + N-acetyl-beta-D-galactosamine</text>
        <dbReference type="Rhea" id="RHEA:47940"/>
        <dbReference type="ChEBI" id="CHEBI:15377"/>
        <dbReference type="ChEBI" id="CHEBI:28497"/>
        <dbReference type="ChEBI" id="CHEBI:60065"/>
        <dbReference type="ChEBI" id="CHEBI:71502"/>
    </reaction>
    <physiologicalReaction direction="left-to-right" evidence="7">
        <dbReference type="Rhea" id="RHEA:47941"/>
    </physiologicalReaction>
</comment>
<gene>
    <name evidence="14" type="ORF">OKIOD_LOCUS307</name>
</gene>
<evidence type="ECO:0000256" key="12">
    <source>
        <dbReference type="SAM" id="SignalP"/>
    </source>
</evidence>
<dbReference type="PANTHER" id="PTHR22600">
    <property type="entry name" value="BETA-HEXOSAMINIDASE"/>
    <property type="match status" value="1"/>
</dbReference>
<keyword evidence="12" id="KW-0732">Signal</keyword>
<evidence type="ECO:0000259" key="13">
    <source>
        <dbReference type="SMART" id="SM01081"/>
    </source>
</evidence>
<dbReference type="SMART" id="SM01081">
    <property type="entry name" value="CHB_HEX"/>
    <property type="match status" value="1"/>
</dbReference>
<dbReference type="InterPro" id="IPR008965">
    <property type="entry name" value="CBM2/CBM3_carb-bd_dom_sf"/>
</dbReference>
<evidence type="ECO:0000313" key="14">
    <source>
        <dbReference type="EMBL" id="CAG5077543.1"/>
    </source>
</evidence>